<evidence type="ECO:0000259" key="1">
    <source>
        <dbReference type="Pfam" id="PF19773"/>
    </source>
</evidence>
<protein>
    <recommendedName>
        <fullName evidence="1">DUF6259 domain-containing protein</fullName>
    </recommendedName>
</protein>
<dbReference type="SUPFAM" id="SSF51445">
    <property type="entry name" value="(Trans)glycosidases"/>
    <property type="match status" value="1"/>
</dbReference>
<dbReference type="InterPro" id="IPR046226">
    <property type="entry name" value="DUF6259"/>
</dbReference>
<dbReference type="RefSeq" id="WP_133583543.1">
    <property type="nucleotide sequence ID" value="NZ_SNYV01000011.1"/>
</dbReference>
<comment type="caution">
    <text evidence="2">The sequence shown here is derived from an EMBL/GenBank/DDBJ whole genome shotgun (WGS) entry which is preliminary data.</text>
</comment>
<name>A0A4V3DE96_9SPHI</name>
<evidence type="ECO:0000313" key="2">
    <source>
        <dbReference type="EMBL" id="TDQ79779.1"/>
    </source>
</evidence>
<dbReference type="InterPro" id="IPR017853">
    <property type="entry name" value="GH"/>
</dbReference>
<reference evidence="2 3" key="1">
    <citation type="submission" date="2019-03" db="EMBL/GenBank/DDBJ databases">
        <title>Genomic Encyclopedia of Archaeal and Bacterial Type Strains, Phase II (KMG-II): from individual species to whole genera.</title>
        <authorList>
            <person name="Goeker M."/>
        </authorList>
    </citation>
    <scope>NUCLEOTIDE SEQUENCE [LARGE SCALE GENOMIC DNA]</scope>
    <source>
        <strain evidence="2 3">DSM 28353</strain>
    </source>
</reference>
<proteinExistence type="predicted"/>
<keyword evidence="3" id="KW-1185">Reference proteome</keyword>
<dbReference type="Proteomes" id="UP000295292">
    <property type="component" value="Unassembled WGS sequence"/>
</dbReference>
<dbReference type="Pfam" id="PF19773">
    <property type="entry name" value="DUF6259"/>
    <property type="match status" value="1"/>
</dbReference>
<feature type="domain" description="DUF6259" evidence="1">
    <location>
        <begin position="264"/>
        <end position="559"/>
    </location>
</feature>
<organism evidence="2 3">
    <name type="scientific">Sphingobacterium yanglingense</name>
    <dbReference type="NCBI Taxonomy" id="1437280"/>
    <lineage>
        <taxon>Bacteria</taxon>
        <taxon>Pseudomonadati</taxon>
        <taxon>Bacteroidota</taxon>
        <taxon>Sphingobacteriia</taxon>
        <taxon>Sphingobacteriales</taxon>
        <taxon>Sphingobacteriaceae</taxon>
        <taxon>Sphingobacterium</taxon>
    </lineage>
</organism>
<accession>A0A4V3DE96</accession>
<dbReference type="EMBL" id="SNYV01000011">
    <property type="protein sequence ID" value="TDQ79779.1"/>
    <property type="molecule type" value="Genomic_DNA"/>
</dbReference>
<dbReference type="OrthoDB" id="1097392at2"/>
<evidence type="ECO:0000313" key="3">
    <source>
        <dbReference type="Proteomes" id="UP000295292"/>
    </source>
</evidence>
<gene>
    <name evidence="2" type="ORF">CLV99_1229</name>
</gene>
<dbReference type="AlphaFoldDB" id="A0A4V3DE96"/>
<sequence length="766" mass="87155">MKCFYLIRQILGSLSCAMALCIVYIVPGLAQPQAARSYTSEKVLLSGGDLRVEIDRHTGILRALHHKTAGTIIRDEVSRINHLWTLSMIDQGQSVIVRPQDFIDFEIMCAAPNEAQLIWRSYKGESASAFTIAVHIRIDSLTSLSYWNIAVEGMSDMILSRVSFPQVSGIDELADGTLAVPHWMGELMRQPGQALQSSGVHSFSWTYPGLLSMQFLTLYDKEGLYLACTDTAMYAKQFAARFDQDRGMVLDIEHIPSLSPSATYKIPYSVVIGGYQGDWMTAATLYKSWAVQQDWAQQSRLKNRLIPDWVLATGLWIWNRGRSEEVLQPLYALRQQFDEPISVLWHWWHQGSYDDSFPEYLPPREGTNSFRDHITLAKKHGIHALVYMNALQWGDQTASWKKQEAARYAIKSPSGQLHTHVYNVFTNRSLTNMCVGTPFWRDWYADLADTLLRDFGLSGIYMDQACIQRECYDPTHGHPIGGGNFWAHASQQMAHEVRERGSIATALSGEGSCEAWLPSLDLFLSLQVSRERYAGDDGWEPIPLFQSVYHEYALSYGSYSSLMSPPYDEKWPQANRPDTQGLLDSIYSQQFMIEQGRSFIWGMQPMLANFTADQLLQRPQEINYLLRLARLRKQYPQYLLYGAFCRPPVILPAPLMQQITLSKLSIYAGQNEHVRAFQKDMPTVLIGAWHSADGQLGLPIVHLGSVKTHIRLDFKAQDYDLADRGNLYRSIENKKQFIGTYQNGKVYTVLELEPREALILEIEPIN</sequence>